<evidence type="ECO:0000256" key="5">
    <source>
        <dbReference type="ARBA" id="ARBA00023163"/>
    </source>
</evidence>
<dbReference type="Gene3D" id="1.10.10.10">
    <property type="entry name" value="Winged helix-like DNA-binding domain superfamily/Winged helix DNA-binding domain"/>
    <property type="match status" value="1"/>
</dbReference>
<dbReference type="GO" id="GO:0008483">
    <property type="term" value="F:transaminase activity"/>
    <property type="evidence" value="ECO:0007669"/>
    <property type="project" value="UniProtKB-KW"/>
</dbReference>
<dbReference type="GO" id="GO:0030170">
    <property type="term" value="F:pyridoxal phosphate binding"/>
    <property type="evidence" value="ECO:0007669"/>
    <property type="project" value="InterPro"/>
</dbReference>
<proteinExistence type="inferred from homology"/>
<name>A0A373FN22_COMTE</name>
<gene>
    <name evidence="7" type="ORF">DZC30_10225</name>
</gene>
<dbReference type="Proteomes" id="UP000261948">
    <property type="component" value="Unassembled WGS sequence"/>
</dbReference>
<evidence type="ECO:0000313" key="7">
    <source>
        <dbReference type="EMBL" id="RGE45317.1"/>
    </source>
</evidence>
<dbReference type="PANTHER" id="PTHR46577">
    <property type="entry name" value="HTH-TYPE TRANSCRIPTIONAL REGULATORY PROTEIN GABR"/>
    <property type="match status" value="1"/>
</dbReference>
<dbReference type="Gene3D" id="3.40.640.10">
    <property type="entry name" value="Type I PLP-dependent aspartate aminotransferase-like (Major domain)"/>
    <property type="match status" value="1"/>
</dbReference>
<keyword evidence="8" id="KW-1185">Reference proteome</keyword>
<comment type="similarity">
    <text evidence="1">In the C-terminal section; belongs to the class-I pyridoxal-phosphate-dependent aminotransferase family.</text>
</comment>
<feature type="domain" description="HTH gntR-type" evidence="6">
    <location>
        <begin position="33"/>
        <end position="101"/>
    </location>
</feature>
<evidence type="ECO:0000313" key="8">
    <source>
        <dbReference type="Proteomes" id="UP000261948"/>
    </source>
</evidence>
<keyword evidence="7" id="KW-0032">Aminotransferase</keyword>
<dbReference type="GO" id="GO:0003677">
    <property type="term" value="F:DNA binding"/>
    <property type="evidence" value="ECO:0007669"/>
    <property type="project" value="UniProtKB-KW"/>
</dbReference>
<sequence length="494" mass="53183">MLEPRSESTEAGAAPAPAATASIGWQPMRSSSVGLVEQLVEHFGGLIRNHGLRVGMRLPSVRALAQSAGVSRDTVVQAYDRLAAQGLLQSRRGSGFYVAAQRRVMEPAAAAAASPQSVEFDTAYLLRGIFRDDSAGTGGAGCLPASWMDQGLITGAMRAISRQGGRAEQGLLSYGHPQGHLPLRQQIASNLQAQEVPAHPEANLMTVGGVTQGLDLIVRCFLKPGDTVLVEDPAWFLIFGRLKYMGVNVIGVPRLPGGPDVVALQSLAQAHKPRLFILNTAVHNPTGLSLSAGVAHEVLRIAERHDFLLVEDDTYADFLGAMPLRLAAMDRLQRVILVGGYSKTLSGGLRVGYLAAKPEYVHRLTDMKLLAGLTSSLPAEQIVHHILADGSFRKHVDRLRERVDRARIRCLRKLEALGCHAEYEPVAGTFAWVDCGVDTEVLARQAAASELLLAPGVLFSPRQATSSMLRVPVAMADQAAPWKLLEQILAQLRR</sequence>
<dbReference type="InterPro" id="IPR036388">
    <property type="entry name" value="WH-like_DNA-bd_sf"/>
</dbReference>
<dbReference type="Pfam" id="PF00392">
    <property type="entry name" value="GntR"/>
    <property type="match status" value="1"/>
</dbReference>
<dbReference type="InterPro" id="IPR015421">
    <property type="entry name" value="PyrdxlP-dep_Trfase_major"/>
</dbReference>
<dbReference type="AlphaFoldDB" id="A0A373FN22"/>
<dbReference type="PROSITE" id="PS50949">
    <property type="entry name" value="HTH_GNTR"/>
    <property type="match status" value="1"/>
</dbReference>
<evidence type="ECO:0000259" key="6">
    <source>
        <dbReference type="PROSITE" id="PS50949"/>
    </source>
</evidence>
<dbReference type="Gene3D" id="3.90.1150.10">
    <property type="entry name" value="Aspartate Aminotransferase, domain 1"/>
    <property type="match status" value="1"/>
</dbReference>
<dbReference type="CDD" id="cd00609">
    <property type="entry name" value="AAT_like"/>
    <property type="match status" value="1"/>
</dbReference>
<dbReference type="InterPro" id="IPR015424">
    <property type="entry name" value="PyrdxlP-dep_Trfase"/>
</dbReference>
<dbReference type="InterPro" id="IPR036390">
    <property type="entry name" value="WH_DNA-bd_sf"/>
</dbReference>
<dbReference type="SUPFAM" id="SSF46785">
    <property type="entry name" value="Winged helix' DNA-binding domain"/>
    <property type="match status" value="1"/>
</dbReference>
<accession>A0A373FN22</accession>
<evidence type="ECO:0000256" key="2">
    <source>
        <dbReference type="ARBA" id="ARBA00022898"/>
    </source>
</evidence>
<dbReference type="Pfam" id="PF00155">
    <property type="entry name" value="Aminotran_1_2"/>
    <property type="match status" value="1"/>
</dbReference>
<dbReference type="InterPro" id="IPR051446">
    <property type="entry name" value="HTH_trans_reg/aminotransferase"/>
</dbReference>
<evidence type="ECO:0000256" key="1">
    <source>
        <dbReference type="ARBA" id="ARBA00005384"/>
    </source>
</evidence>
<reference evidence="7 8" key="1">
    <citation type="submission" date="2018-08" db="EMBL/GenBank/DDBJ databases">
        <title>Comamonas testosteroni strain SWCO2.</title>
        <authorList>
            <person name="Jiang N."/>
            <person name="Zhang X.Z."/>
        </authorList>
    </citation>
    <scope>NUCLEOTIDE SEQUENCE [LARGE SCALE GENOMIC DNA]</scope>
    <source>
        <strain evidence="7 8">SWCO2</strain>
    </source>
</reference>
<dbReference type="InterPro" id="IPR015422">
    <property type="entry name" value="PyrdxlP-dep_Trfase_small"/>
</dbReference>
<keyword evidence="7" id="KW-0808">Transferase</keyword>
<dbReference type="OrthoDB" id="9804020at2"/>
<dbReference type="InterPro" id="IPR000524">
    <property type="entry name" value="Tscrpt_reg_HTH_GntR"/>
</dbReference>
<keyword evidence="5" id="KW-0804">Transcription</keyword>
<evidence type="ECO:0000256" key="4">
    <source>
        <dbReference type="ARBA" id="ARBA00023125"/>
    </source>
</evidence>
<dbReference type="EMBL" id="QURR01000010">
    <property type="protein sequence ID" value="RGE45317.1"/>
    <property type="molecule type" value="Genomic_DNA"/>
</dbReference>
<dbReference type="InterPro" id="IPR004839">
    <property type="entry name" value="Aminotransferase_I/II_large"/>
</dbReference>
<protein>
    <submittedName>
        <fullName evidence="7">PLP-dependent aminotransferase family protein</fullName>
    </submittedName>
</protein>
<keyword evidence="2" id="KW-0663">Pyridoxal phosphate</keyword>
<keyword evidence="3" id="KW-0805">Transcription regulation</keyword>
<organism evidence="7 8">
    <name type="scientific">Comamonas testosteroni</name>
    <name type="common">Pseudomonas testosteroni</name>
    <dbReference type="NCBI Taxonomy" id="285"/>
    <lineage>
        <taxon>Bacteria</taxon>
        <taxon>Pseudomonadati</taxon>
        <taxon>Pseudomonadota</taxon>
        <taxon>Betaproteobacteria</taxon>
        <taxon>Burkholderiales</taxon>
        <taxon>Comamonadaceae</taxon>
        <taxon>Comamonas</taxon>
    </lineage>
</organism>
<dbReference type="GO" id="GO:0003700">
    <property type="term" value="F:DNA-binding transcription factor activity"/>
    <property type="evidence" value="ECO:0007669"/>
    <property type="project" value="InterPro"/>
</dbReference>
<dbReference type="SMART" id="SM00345">
    <property type="entry name" value="HTH_GNTR"/>
    <property type="match status" value="1"/>
</dbReference>
<keyword evidence="4" id="KW-0238">DNA-binding</keyword>
<dbReference type="PRINTS" id="PR00035">
    <property type="entry name" value="HTHGNTR"/>
</dbReference>
<dbReference type="SUPFAM" id="SSF53383">
    <property type="entry name" value="PLP-dependent transferases"/>
    <property type="match status" value="1"/>
</dbReference>
<evidence type="ECO:0000256" key="3">
    <source>
        <dbReference type="ARBA" id="ARBA00023015"/>
    </source>
</evidence>
<comment type="caution">
    <text evidence="7">The sequence shown here is derived from an EMBL/GenBank/DDBJ whole genome shotgun (WGS) entry which is preliminary data.</text>
</comment>
<dbReference type="CDD" id="cd07377">
    <property type="entry name" value="WHTH_GntR"/>
    <property type="match status" value="1"/>
</dbReference>
<dbReference type="PANTHER" id="PTHR46577:SF2">
    <property type="entry name" value="TRANSCRIPTIONAL REGULATORY PROTEIN"/>
    <property type="match status" value="1"/>
</dbReference>